<dbReference type="SUPFAM" id="SSF49464">
    <property type="entry name" value="Carboxypeptidase regulatory domain-like"/>
    <property type="match status" value="1"/>
</dbReference>
<dbReference type="SUPFAM" id="SSF56935">
    <property type="entry name" value="Porins"/>
    <property type="match status" value="1"/>
</dbReference>
<keyword evidence="4 8" id="KW-0812">Transmembrane</keyword>
<organism evidence="10 11">
    <name type="scientific">Algoriphagus taiwanensis</name>
    <dbReference type="NCBI Taxonomy" id="1445656"/>
    <lineage>
        <taxon>Bacteria</taxon>
        <taxon>Pseudomonadati</taxon>
        <taxon>Bacteroidota</taxon>
        <taxon>Cytophagia</taxon>
        <taxon>Cytophagales</taxon>
        <taxon>Cyclobacteriaceae</taxon>
        <taxon>Algoriphagus</taxon>
    </lineage>
</organism>
<sequence length="904" mass="101364">MRKGVFVLILLLSTLSIQAQTTDRISGFYPGISFERFVDLVEKETSYRFYFDPEMVADLTVNLSANQDKLEDVLRVIFDKTGLSFSISSQKEVFLFSGEKTAVEFPSDYLSRGNEGAASSRPMDEFVRNRRYVLGVPGTGQEARISGQITSLENQKPIEGAIVYDKASLRQTITDREGRYELLLPKGDLTLMIQNIGGYTEQRLITLQGNDQLDIQIGEGIFSLAEVTVRSGALTQISRPEMGVQALSVQQMKKLPAVLGEVDIIRGILTLPGVNTAGEASVGFNVRGGAADQNLILLGQNTLFNPSHLFGFFSAVNSDMVEGVELYKAGIPVSYGGRLSSVLQVTPKVGRKDRIGGSGGIGPLTSRLSLEGPIGQKTTFTLGTRLTYSDWLLDYLEERADLGASRAFFGDLNGSIQHEIGEKDRLTLSGYLSRDEFQFDPDTVYRYSNQNFSLTWTHYFNDELEADFSIGQDGYSFEVEGQDNPPNAYLYRFDILQRFLKAQFRQEKGDRHILTYGFHGIHYRLNPGTLNPLGTESIVIPDELPEEQGLELSAFLGDEFEINEQWTVSGGVRLNWFGFMGPQVLPTYAEGAPYLPENITGEENYSSGELIQSYFGPEFRISARYALNNWSSLKAGVNSMRQNIHLLSNSSVITPTDTWKLSDAFLAPQRGIQYALGYFRNMNNNTLEFSAEVYYRSMQNLLDYRSGATIVLNERIEQDVLVTQGQAYGLELFLKKSTGKLNGSLAYTYSRSLLRTDPSERKEQINRAEWYPSNFDQPHNANLVLNYELSKRVNTTLAGKYSTGRPVTLPISKFEYGGSERVYFGDRNSFRVPDYFRLDLSINFEGNHKVNKVAHGSWSLGVYNILGRDNAYSVYYVPEGGSLQGYQLAIFAEPIPFITYNFRF</sequence>
<evidence type="ECO:0000256" key="2">
    <source>
        <dbReference type="ARBA" id="ARBA00022448"/>
    </source>
</evidence>
<dbReference type="Gene3D" id="2.40.170.20">
    <property type="entry name" value="TonB-dependent receptor, beta-barrel domain"/>
    <property type="match status" value="1"/>
</dbReference>
<evidence type="ECO:0000313" key="11">
    <source>
        <dbReference type="Proteomes" id="UP001307705"/>
    </source>
</evidence>
<evidence type="ECO:0000256" key="6">
    <source>
        <dbReference type="ARBA" id="ARBA00023136"/>
    </source>
</evidence>
<dbReference type="PANTHER" id="PTHR30069:SF29">
    <property type="entry name" value="HEMOGLOBIN AND HEMOGLOBIN-HAPTOGLOBIN-BINDING PROTEIN 1-RELATED"/>
    <property type="match status" value="1"/>
</dbReference>
<evidence type="ECO:0000256" key="1">
    <source>
        <dbReference type="ARBA" id="ARBA00004571"/>
    </source>
</evidence>
<dbReference type="PROSITE" id="PS52016">
    <property type="entry name" value="TONB_DEPENDENT_REC_3"/>
    <property type="match status" value="1"/>
</dbReference>
<keyword evidence="11" id="KW-1185">Reference proteome</keyword>
<dbReference type="EMBL" id="BTPE01000001">
    <property type="protein sequence ID" value="GMQ32108.1"/>
    <property type="molecule type" value="Genomic_DNA"/>
</dbReference>
<gene>
    <name evidence="10" type="ORF">Ataiwa_03800</name>
</gene>
<comment type="caution">
    <text evidence="10">The sequence shown here is derived from an EMBL/GenBank/DDBJ whole genome shotgun (WGS) entry which is preliminary data.</text>
</comment>
<dbReference type="InterPro" id="IPR008969">
    <property type="entry name" value="CarboxyPept-like_regulatory"/>
</dbReference>
<feature type="signal peptide" evidence="9">
    <location>
        <begin position="1"/>
        <end position="19"/>
    </location>
</feature>
<dbReference type="RefSeq" id="WP_338226920.1">
    <property type="nucleotide sequence ID" value="NZ_BTPE01000001.1"/>
</dbReference>
<evidence type="ECO:0000256" key="7">
    <source>
        <dbReference type="ARBA" id="ARBA00023237"/>
    </source>
</evidence>
<dbReference type="InterPro" id="IPR036942">
    <property type="entry name" value="Beta-barrel_TonB_sf"/>
</dbReference>
<dbReference type="PANTHER" id="PTHR30069">
    <property type="entry name" value="TONB-DEPENDENT OUTER MEMBRANE RECEPTOR"/>
    <property type="match status" value="1"/>
</dbReference>
<evidence type="ECO:0000256" key="3">
    <source>
        <dbReference type="ARBA" id="ARBA00022452"/>
    </source>
</evidence>
<evidence type="ECO:0000256" key="5">
    <source>
        <dbReference type="ARBA" id="ARBA00022729"/>
    </source>
</evidence>
<accession>A0ABQ6PY19</accession>
<protein>
    <submittedName>
        <fullName evidence="10">Carboxypeptidase-like regulatory domain-containing protein</fullName>
    </submittedName>
</protein>
<comment type="similarity">
    <text evidence="8">Belongs to the TonB-dependent receptor family.</text>
</comment>
<keyword evidence="2 8" id="KW-0813">Transport</keyword>
<reference evidence="10 11" key="1">
    <citation type="submission" date="2023-08" db="EMBL/GenBank/DDBJ databases">
        <title>Draft genome sequence of Algoriphagus taiwanensis.</title>
        <authorList>
            <person name="Takatani N."/>
            <person name="Hosokawa M."/>
            <person name="Sawabe T."/>
        </authorList>
    </citation>
    <scope>NUCLEOTIDE SEQUENCE [LARGE SCALE GENOMIC DNA]</scope>
    <source>
        <strain evidence="10 11">JCM 19755</strain>
    </source>
</reference>
<evidence type="ECO:0000313" key="10">
    <source>
        <dbReference type="EMBL" id="GMQ32108.1"/>
    </source>
</evidence>
<keyword evidence="3 8" id="KW-1134">Transmembrane beta strand</keyword>
<name>A0ABQ6PY19_9BACT</name>
<keyword evidence="5 9" id="KW-0732">Signal</keyword>
<dbReference type="Gene3D" id="2.60.40.1120">
    <property type="entry name" value="Carboxypeptidase-like, regulatory domain"/>
    <property type="match status" value="1"/>
</dbReference>
<evidence type="ECO:0000256" key="9">
    <source>
        <dbReference type="SAM" id="SignalP"/>
    </source>
</evidence>
<dbReference type="Proteomes" id="UP001307705">
    <property type="component" value="Unassembled WGS sequence"/>
</dbReference>
<keyword evidence="7 8" id="KW-0998">Cell outer membrane</keyword>
<comment type="subcellular location">
    <subcellularLocation>
        <location evidence="1 8">Cell outer membrane</location>
        <topology evidence="1 8">Multi-pass membrane protein</topology>
    </subcellularLocation>
</comment>
<proteinExistence type="inferred from homology"/>
<evidence type="ECO:0000256" key="8">
    <source>
        <dbReference type="PROSITE-ProRule" id="PRU01360"/>
    </source>
</evidence>
<dbReference type="InterPro" id="IPR039426">
    <property type="entry name" value="TonB-dep_rcpt-like"/>
</dbReference>
<dbReference type="Pfam" id="PF13715">
    <property type="entry name" value="CarbopepD_reg_2"/>
    <property type="match status" value="1"/>
</dbReference>
<evidence type="ECO:0000256" key="4">
    <source>
        <dbReference type="ARBA" id="ARBA00022692"/>
    </source>
</evidence>
<feature type="chain" id="PRO_5045159657" evidence="9">
    <location>
        <begin position="20"/>
        <end position="904"/>
    </location>
</feature>
<keyword evidence="6 8" id="KW-0472">Membrane</keyword>